<dbReference type="AlphaFoldDB" id="A0A0P7AG66"/>
<dbReference type="OrthoDB" id="294702at2759"/>
<dbReference type="SUPFAM" id="SSF53474">
    <property type="entry name" value="alpha/beta-Hydrolases"/>
    <property type="match status" value="1"/>
</dbReference>
<dbReference type="InterPro" id="IPR050471">
    <property type="entry name" value="AB_hydrolase"/>
</dbReference>
<reference evidence="2 3" key="1">
    <citation type="submission" date="2015-09" db="EMBL/GenBank/DDBJ databases">
        <title>Draft genome of a European isolate of the apple canker pathogen Neonectria ditissima.</title>
        <authorList>
            <person name="Gomez-Cortecero A."/>
            <person name="Harrison R.J."/>
            <person name="Armitage A.D."/>
        </authorList>
    </citation>
    <scope>NUCLEOTIDE SEQUENCE [LARGE SCALE GENOMIC DNA]</scope>
    <source>
        <strain evidence="2 3">R09/05</strain>
    </source>
</reference>
<keyword evidence="3" id="KW-1185">Reference proteome</keyword>
<dbReference type="PANTHER" id="PTHR43433:SF10">
    <property type="entry name" value="AB HYDROLASE-1 DOMAIN-CONTAINING PROTEIN"/>
    <property type="match status" value="1"/>
</dbReference>
<dbReference type="PANTHER" id="PTHR43433">
    <property type="entry name" value="HYDROLASE, ALPHA/BETA FOLD FAMILY PROTEIN"/>
    <property type="match status" value="1"/>
</dbReference>
<evidence type="ECO:0000313" key="2">
    <source>
        <dbReference type="EMBL" id="KPM36343.1"/>
    </source>
</evidence>
<dbReference type="InterPro" id="IPR000073">
    <property type="entry name" value="AB_hydrolase_1"/>
</dbReference>
<comment type="caution">
    <text evidence="2">The sequence shown here is derived from an EMBL/GenBank/DDBJ whole genome shotgun (WGS) entry which is preliminary data.</text>
</comment>
<dbReference type="Proteomes" id="UP000050424">
    <property type="component" value="Unassembled WGS sequence"/>
</dbReference>
<evidence type="ECO:0000259" key="1">
    <source>
        <dbReference type="Pfam" id="PF12697"/>
    </source>
</evidence>
<feature type="domain" description="AB hydrolase-1" evidence="1">
    <location>
        <begin position="318"/>
        <end position="564"/>
    </location>
</feature>
<name>A0A0P7AG66_9HYPO</name>
<protein>
    <recommendedName>
        <fullName evidence="1">AB hydrolase-1 domain-containing protein</fullName>
    </recommendedName>
</protein>
<proteinExistence type="predicted"/>
<dbReference type="EMBL" id="LKCW01000207">
    <property type="protein sequence ID" value="KPM36343.1"/>
    <property type="molecule type" value="Genomic_DNA"/>
</dbReference>
<accession>A0A0P7AG66</accession>
<dbReference type="Gene3D" id="3.40.50.1820">
    <property type="entry name" value="alpha/beta hydrolase"/>
    <property type="match status" value="1"/>
</dbReference>
<dbReference type="InterPro" id="IPR029058">
    <property type="entry name" value="AB_hydrolase_fold"/>
</dbReference>
<dbReference type="STRING" id="78410.A0A0P7AG66"/>
<sequence length="583" mass="63507">MFSPWTPVSRKCFLPSCPAVYRGLLPVRPAAKVNVKTHESIGMNLSRPNPTITKLSSVEKPFYGCRRVPVAQDKISKWHDFNFTNIRNAFGDVLDRPLSGSQRDCSDSCEVLRFSDLKAFFSTHLSGLVDSSIPDGARLLRQRFGVETPRVQLRRDLDFRSTEGDVVQYKPNVHFCAKDRLQTSLVFGCVRLSGAWHSSYLSGPQSRLAACAVQPIEQLATYASVGDTRYGVVLTDREAVVVRLHCGSGGYGAEWQAVPWSACGGGVLTFAPWTPPRPQAKPQPPKHLILPDGRTLSYAIFGSTSPSHHVFYFHSYPASRLEGAMLHAAAASRAIQLICPDRPGMGDSTFQPQRRILDWPADVTALADHLTISRFACVGVSGGGPYVLACYRQIPRARLVAGLVVAGMWPSALGTRGMLLELRAMLLLAPWVPGLVAAALDYSVGKAARDAARPEVFAAAVGKMMESRPAVDADVWRRDPAFRDVVLSNLREALKNGAAGSAHEVKLYGSDWGFALDDVEVQENTLAIWHGELDENVPPEMATKASALLTGCQLKLFPDDGHGSLIATKAGDCLEQVKVMLES</sequence>
<organism evidence="2 3">
    <name type="scientific">Neonectria ditissima</name>
    <dbReference type="NCBI Taxonomy" id="78410"/>
    <lineage>
        <taxon>Eukaryota</taxon>
        <taxon>Fungi</taxon>
        <taxon>Dikarya</taxon>
        <taxon>Ascomycota</taxon>
        <taxon>Pezizomycotina</taxon>
        <taxon>Sordariomycetes</taxon>
        <taxon>Hypocreomycetidae</taxon>
        <taxon>Hypocreales</taxon>
        <taxon>Nectriaceae</taxon>
        <taxon>Neonectria</taxon>
    </lineage>
</organism>
<evidence type="ECO:0000313" key="3">
    <source>
        <dbReference type="Proteomes" id="UP000050424"/>
    </source>
</evidence>
<gene>
    <name evidence="2" type="ORF">AK830_g10217</name>
</gene>
<dbReference type="Pfam" id="PF12697">
    <property type="entry name" value="Abhydrolase_6"/>
    <property type="match status" value="1"/>
</dbReference>